<dbReference type="AlphaFoldDB" id="A0A4U6D4M9"/>
<gene>
    <name evidence="1" type="ORF">FDK13_18475</name>
</gene>
<dbReference type="Proteomes" id="UP000304900">
    <property type="component" value="Unassembled WGS sequence"/>
</dbReference>
<dbReference type="RefSeq" id="WP_137341490.1">
    <property type="nucleotide sequence ID" value="NZ_BSQH01000020.1"/>
</dbReference>
<proteinExistence type="predicted"/>
<keyword evidence="2" id="KW-1185">Reference proteome</keyword>
<evidence type="ECO:0000313" key="2">
    <source>
        <dbReference type="Proteomes" id="UP000304900"/>
    </source>
</evidence>
<evidence type="ECO:0008006" key="3">
    <source>
        <dbReference type="Google" id="ProtNLM"/>
    </source>
</evidence>
<sequence>MKLILRLFFLLVLPKSIYASVVIVNGLTHLHSIPDAATKVQGEILVRNDGNKDSRILVYRQDLVPACGEATNYPESNSHQRSLGNGLHTNVDEKMLAGREEYVVRYTIELEKERSAPGTYWEVVMVEVADPVRNELQGGVQVNSKVRYAIQIILDVGVPEGPKLSFENIVFDKVAPKNILLKVQLKNNSEFGIRTNVVLEVYDGQGNKLKTTDANSRMMYPGYCNVFEIPLDALMPGKYECVIIADTGKDLYGSNISLKVD</sequence>
<dbReference type="OrthoDB" id="1119204at2"/>
<accession>A0A4U6D4M9</accession>
<dbReference type="EMBL" id="SZVO01000008">
    <property type="protein sequence ID" value="TKT90948.1"/>
    <property type="molecule type" value="Genomic_DNA"/>
</dbReference>
<protein>
    <recommendedName>
        <fullName evidence="3">DUF3324 domain-containing protein</fullName>
    </recommendedName>
</protein>
<comment type="caution">
    <text evidence="1">The sequence shown here is derived from an EMBL/GenBank/DDBJ whole genome shotgun (WGS) entry which is preliminary data.</text>
</comment>
<reference evidence="1 2" key="1">
    <citation type="submission" date="2019-05" db="EMBL/GenBank/DDBJ databases">
        <title>Dyadobacter AR-3-8 sp. nov., isolated from arctic soil.</title>
        <authorList>
            <person name="Chaudhary D.K."/>
        </authorList>
    </citation>
    <scope>NUCLEOTIDE SEQUENCE [LARGE SCALE GENOMIC DNA]</scope>
    <source>
        <strain evidence="1 2">AR-3-8</strain>
    </source>
</reference>
<evidence type="ECO:0000313" key="1">
    <source>
        <dbReference type="EMBL" id="TKT90948.1"/>
    </source>
</evidence>
<organism evidence="1 2">
    <name type="scientific">Dyadobacter frigoris</name>
    <dbReference type="NCBI Taxonomy" id="2576211"/>
    <lineage>
        <taxon>Bacteria</taxon>
        <taxon>Pseudomonadati</taxon>
        <taxon>Bacteroidota</taxon>
        <taxon>Cytophagia</taxon>
        <taxon>Cytophagales</taxon>
        <taxon>Spirosomataceae</taxon>
        <taxon>Dyadobacter</taxon>
    </lineage>
</organism>
<name>A0A4U6D4M9_9BACT</name>